<reference evidence="2" key="1">
    <citation type="submission" date="2023-05" db="EMBL/GenBank/DDBJ databases">
        <authorList>
            <person name="Zhang X."/>
        </authorList>
    </citation>
    <scope>NUCLEOTIDE SEQUENCE</scope>
    <source>
        <strain evidence="2">BD1B2-1</strain>
    </source>
</reference>
<gene>
    <name evidence="2" type="ORF">QNI22_35870</name>
</gene>
<evidence type="ECO:0000313" key="2">
    <source>
        <dbReference type="EMBL" id="MDJ1506093.1"/>
    </source>
</evidence>
<comment type="caution">
    <text evidence="2">The sequence shown here is derived from an EMBL/GenBank/DDBJ whole genome shotgun (WGS) entry which is preliminary data.</text>
</comment>
<organism evidence="2 3">
    <name type="scientific">Xanthocytophaga agilis</name>
    <dbReference type="NCBI Taxonomy" id="3048010"/>
    <lineage>
        <taxon>Bacteria</taxon>
        <taxon>Pseudomonadati</taxon>
        <taxon>Bacteroidota</taxon>
        <taxon>Cytophagia</taxon>
        <taxon>Cytophagales</taxon>
        <taxon>Rhodocytophagaceae</taxon>
        <taxon>Xanthocytophaga</taxon>
    </lineage>
</organism>
<keyword evidence="1" id="KW-0472">Membrane</keyword>
<evidence type="ECO:0000256" key="1">
    <source>
        <dbReference type="SAM" id="Phobius"/>
    </source>
</evidence>
<dbReference type="EMBL" id="JASJOU010000020">
    <property type="protein sequence ID" value="MDJ1506093.1"/>
    <property type="molecule type" value="Genomic_DNA"/>
</dbReference>
<accession>A0AAE3RE13</accession>
<protein>
    <submittedName>
        <fullName evidence="2">Uncharacterized protein</fullName>
    </submittedName>
</protein>
<keyword evidence="1" id="KW-0812">Transmembrane</keyword>
<keyword evidence="3" id="KW-1185">Reference proteome</keyword>
<dbReference type="Proteomes" id="UP001232063">
    <property type="component" value="Unassembled WGS sequence"/>
</dbReference>
<feature type="transmembrane region" description="Helical" evidence="1">
    <location>
        <begin position="12"/>
        <end position="31"/>
    </location>
</feature>
<proteinExistence type="predicted"/>
<evidence type="ECO:0000313" key="3">
    <source>
        <dbReference type="Proteomes" id="UP001232063"/>
    </source>
</evidence>
<dbReference type="RefSeq" id="WP_314518825.1">
    <property type="nucleotide sequence ID" value="NZ_JASJOU010000020.1"/>
</dbReference>
<name>A0AAE3RE13_9BACT</name>
<sequence length="54" mass="6033">MQVWLDISPSLVLLPAIFHHFAAMVTLLLAAGQKMTTPNHSDKIPGYIQAVFLW</sequence>
<keyword evidence="1" id="KW-1133">Transmembrane helix</keyword>
<dbReference type="AlphaFoldDB" id="A0AAE3RE13"/>